<name>A0ACD3RKA5_LARCR</name>
<dbReference type="EMBL" id="CM011677">
    <property type="protein sequence ID" value="TMS19874.1"/>
    <property type="molecule type" value="Genomic_DNA"/>
</dbReference>
<protein>
    <submittedName>
        <fullName evidence="1">Uncharacterized protein</fullName>
    </submittedName>
</protein>
<evidence type="ECO:0000313" key="1">
    <source>
        <dbReference type="EMBL" id="TMS19874.1"/>
    </source>
</evidence>
<comment type="caution">
    <text evidence="1">The sequence shown here is derived from an EMBL/GenBank/DDBJ whole genome shotgun (WGS) entry which is preliminary data.</text>
</comment>
<evidence type="ECO:0000313" key="2">
    <source>
        <dbReference type="Proteomes" id="UP000793456"/>
    </source>
</evidence>
<accession>A0ACD3RKA5</accession>
<reference evidence="1" key="1">
    <citation type="submission" date="2018-11" db="EMBL/GenBank/DDBJ databases">
        <title>The sequence and de novo assembly of Larimichthys crocea genome using PacBio and Hi-C technologies.</title>
        <authorList>
            <person name="Xu P."/>
            <person name="Chen B."/>
            <person name="Zhou Z."/>
            <person name="Ke Q."/>
            <person name="Wu Y."/>
            <person name="Bai H."/>
            <person name="Pu F."/>
        </authorList>
    </citation>
    <scope>NUCLEOTIDE SEQUENCE</scope>
    <source>
        <tissue evidence="1">Muscle</tissue>
    </source>
</reference>
<sequence>MEPPRTGGFLESSCGAGSSAASLDDGIVDTANESSEEESTGEKEEEIGAHNEVTCSAETETKVPAEDASNTQTVKAQRPNSLSVTAAGELGLWTSQGDAQVKLRMGDTGLAAETPLTVNQMFTSAVERFGDCLALSWKEGEQQKTLNYRNYYESCRTACQELP</sequence>
<gene>
    <name evidence="1" type="ORF">E3U43_006367</name>
</gene>
<proteinExistence type="predicted"/>
<organism evidence="1 2">
    <name type="scientific">Larimichthys crocea</name>
    <name type="common">Large yellow croaker</name>
    <name type="synonym">Pseudosciaena crocea</name>
    <dbReference type="NCBI Taxonomy" id="215358"/>
    <lineage>
        <taxon>Eukaryota</taxon>
        <taxon>Metazoa</taxon>
        <taxon>Chordata</taxon>
        <taxon>Craniata</taxon>
        <taxon>Vertebrata</taxon>
        <taxon>Euteleostomi</taxon>
        <taxon>Actinopterygii</taxon>
        <taxon>Neopterygii</taxon>
        <taxon>Teleostei</taxon>
        <taxon>Neoteleostei</taxon>
        <taxon>Acanthomorphata</taxon>
        <taxon>Eupercaria</taxon>
        <taxon>Sciaenidae</taxon>
        <taxon>Larimichthys</taxon>
    </lineage>
</organism>
<dbReference type="Proteomes" id="UP000793456">
    <property type="component" value="Chromosome IV"/>
</dbReference>
<keyword evidence="2" id="KW-1185">Reference proteome</keyword>